<evidence type="ECO:0000259" key="6">
    <source>
        <dbReference type="PROSITE" id="PS51192"/>
    </source>
</evidence>
<dbReference type="InterPro" id="IPR027417">
    <property type="entry name" value="P-loop_NTPase"/>
</dbReference>
<keyword evidence="7" id="KW-0547">Nucleotide-binding</keyword>
<dbReference type="GO" id="GO:0003677">
    <property type="term" value="F:DNA binding"/>
    <property type="evidence" value="ECO:0007669"/>
    <property type="project" value="UniProtKB-KW"/>
</dbReference>
<organism evidence="7 8">
    <name type="scientific">Paramuricea clavata</name>
    <name type="common">Red gorgonian</name>
    <name type="synonym">Violescent sea-whip</name>
    <dbReference type="NCBI Taxonomy" id="317549"/>
    <lineage>
        <taxon>Eukaryota</taxon>
        <taxon>Metazoa</taxon>
        <taxon>Cnidaria</taxon>
        <taxon>Anthozoa</taxon>
        <taxon>Octocorallia</taxon>
        <taxon>Malacalcyonacea</taxon>
        <taxon>Plexauridae</taxon>
        <taxon>Paramuricea</taxon>
    </lineage>
</organism>
<dbReference type="Gene3D" id="3.40.50.300">
    <property type="entry name" value="P-loop containing nucleotide triphosphate hydrolases"/>
    <property type="match status" value="1"/>
</dbReference>
<keyword evidence="7" id="KW-0347">Helicase</keyword>
<dbReference type="PROSITE" id="PS51192">
    <property type="entry name" value="HELICASE_ATP_BIND_1"/>
    <property type="match status" value="1"/>
</dbReference>
<keyword evidence="7" id="KW-0378">Hydrolase</keyword>
<dbReference type="GO" id="GO:0005694">
    <property type="term" value="C:chromosome"/>
    <property type="evidence" value="ECO:0007669"/>
    <property type="project" value="TreeGrafter"/>
</dbReference>
<dbReference type="SMART" id="SM00487">
    <property type="entry name" value="DEXDc"/>
    <property type="match status" value="1"/>
</dbReference>
<comment type="similarity">
    <text evidence="1">Belongs to the helicase family. RecQ subfamily.</text>
</comment>
<dbReference type="GO" id="GO:0000724">
    <property type="term" value="P:double-strand break repair via homologous recombination"/>
    <property type="evidence" value="ECO:0007669"/>
    <property type="project" value="TreeGrafter"/>
</dbReference>
<evidence type="ECO:0000256" key="2">
    <source>
        <dbReference type="ARBA" id="ARBA00023125"/>
    </source>
</evidence>
<dbReference type="PANTHER" id="PTHR13710">
    <property type="entry name" value="DNA HELICASE RECQ FAMILY MEMBER"/>
    <property type="match status" value="1"/>
</dbReference>
<dbReference type="InterPro" id="IPR011545">
    <property type="entry name" value="DEAD/DEAH_box_helicase_dom"/>
</dbReference>
<dbReference type="SUPFAM" id="SSF52540">
    <property type="entry name" value="P-loop containing nucleoside triphosphate hydrolases"/>
    <property type="match status" value="1"/>
</dbReference>
<gene>
    <name evidence="7" type="ORF">PACLA_8A026433</name>
</gene>
<dbReference type="GO" id="GO:0009378">
    <property type="term" value="F:four-way junction helicase activity"/>
    <property type="evidence" value="ECO:0007669"/>
    <property type="project" value="TreeGrafter"/>
</dbReference>
<evidence type="ECO:0000256" key="5">
    <source>
        <dbReference type="ARBA" id="ARBA00034808"/>
    </source>
</evidence>
<feature type="non-terminal residue" evidence="7">
    <location>
        <position position="1"/>
    </location>
</feature>
<evidence type="ECO:0000256" key="3">
    <source>
        <dbReference type="ARBA" id="ARBA00023235"/>
    </source>
</evidence>
<dbReference type="InterPro" id="IPR014001">
    <property type="entry name" value="Helicase_ATP-bd"/>
</dbReference>
<dbReference type="GO" id="GO:0005524">
    <property type="term" value="F:ATP binding"/>
    <property type="evidence" value="ECO:0007669"/>
    <property type="project" value="InterPro"/>
</dbReference>
<accession>A0A7D9IG22</accession>
<keyword evidence="3" id="KW-0413">Isomerase</keyword>
<dbReference type="GO" id="GO:0005737">
    <property type="term" value="C:cytoplasm"/>
    <property type="evidence" value="ECO:0007669"/>
    <property type="project" value="TreeGrafter"/>
</dbReference>
<dbReference type="AlphaFoldDB" id="A0A7D9IG22"/>
<dbReference type="EMBL" id="CACRXK020005062">
    <property type="protein sequence ID" value="CAB4004969.1"/>
    <property type="molecule type" value="Genomic_DNA"/>
</dbReference>
<dbReference type="EC" id="5.6.2.4" evidence="5"/>
<comment type="caution">
    <text evidence="7">The sequence shown here is derived from an EMBL/GenBank/DDBJ whole genome shotgun (WGS) entry which is preliminary data.</text>
</comment>
<dbReference type="Pfam" id="PF00270">
    <property type="entry name" value="DEAD"/>
    <property type="match status" value="1"/>
</dbReference>
<keyword evidence="7" id="KW-0067">ATP-binding</keyword>
<keyword evidence="8" id="KW-1185">Reference proteome</keyword>
<name>A0A7D9IG22_PARCT</name>
<dbReference type="GO" id="GO:0043138">
    <property type="term" value="F:3'-5' DNA helicase activity"/>
    <property type="evidence" value="ECO:0007669"/>
    <property type="project" value="UniProtKB-EC"/>
</dbReference>
<evidence type="ECO:0000313" key="8">
    <source>
        <dbReference type="Proteomes" id="UP001152795"/>
    </source>
</evidence>
<evidence type="ECO:0000313" key="7">
    <source>
        <dbReference type="EMBL" id="CAB4004969.1"/>
    </source>
</evidence>
<dbReference type="Proteomes" id="UP001152795">
    <property type="component" value="Unassembled WGS sequence"/>
</dbReference>
<reference evidence="7" key="1">
    <citation type="submission" date="2020-04" db="EMBL/GenBank/DDBJ databases">
        <authorList>
            <person name="Alioto T."/>
            <person name="Alioto T."/>
            <person name="Gomez Garrido J."/>
        </authorList>
    </citation>
    <scope>NUCLEOTIDE SEQUENCE</scope>
    <source>
        <strain evidence="7">A484AB</strain>
    </source>
</reference>
<proteinExistence type="inferred from homology"/>
<evidence type="ECO:0000256" key="4">
    <source>
        <dbReference type="ARBA" id="ARBA00034617"/>
    </source>
</evidence>
<keyword evidence="2" id="KW-0238">DNA-binding</keyword>
<sequence>MIDKIDTTNTDLWKYVDDTTATEMVEKGETSIRVMLRSMRLKEFLNQKRRLSFTCQCSFAMNNFPSFCLKPKQVQCFEYLLQGFDVLSILPTGFGKSLLFQLLPDLLPVKKSSQNIVLVVCPLSSIIEDQISALSLIGIPAEILPNTCEDSSHLYNSESLFDRKEDTNEQTSEECNVNVSKAVIDGKAKLLFAHPEALLSTFGRKLLISKVYQDNVAACVIDEAHCVEIWGKEFRTDFKELSCLKAFFPQVPMLALTATAPPSLINSLTESLCMDSDVKIINKNPNRENVFLDKKIRLPNQYGTASYEEILKPIAEELLRQQEKILEDCHFMLHKHLGPPLHSRHTCKKLAEQVVVEASRLQPCIITIQTLLKTRILLTTLSDSIERWQSLPTCLLVISCAVFENDCVHNIVLFVMICRIELFFSDIPKYFKAATTINPNEDCADMCNTNRSLAPANRTRLDLHYYCDLTGQSVIYSKLSGGQPEIQNLLQNLFNLTKCAQYGIFERKAIHFSKLNVGKNSTRTHLGQDLIFDAKRFLLDYKREIDAPTPDWAVNFPLWNITNFVMLFQATRYSVVRSVISLTRCYEGKNS</sequence>
<protein>
    <recommendedName>
        <fullName evidence="5">DNA 3'-5' helicase</fullName>
        <ecNumber evidence="5">5.6.2.4</ecNumber>
    </recommendedName>
</protein>
<comment type="catalytic activity">
    <reaction evidence="4">
        <text>Couples ATP hydrolysis with the unwinding of duplex DNA by translocating in the 3'-5' direction.</text>
        <dbReference type="EC" id="5.6.2.4"/>
    </reaction>
</comment>
<dbReference type="PANTHER" id="PTHR13710:SF105">
    <property type="entry name" value="ATP-DEPENDENT DNA HELICASE Q1"/>
    <property type="match status" value="1"/>
</dbReference>
<feature type="domain" description="Helicase ATP-binding" evidence="6">
    <location>
        <begin position="77"/>
        <end position="278"/>
    </location>
</feature>
<evidence type="ECO:0000256" key="1">
    <source>
        <dbReference type="ARBA" id="ARBA00005446"/>
    </source>
</evidence>